<dbReference type="InterPro" id="IPR015996">
    <property type="entry name" value="UCP028451"/>
</dbReference>
<dbReference type="NCBIfam" id="TIGR02453">
    <property type="entry name" value="TIGR02453 family protein"/>
    <property type="match status" value="1"/>
</dbReference>
<evidence type="ECO:0000313" key="2">
    <source>
        <dbReference type="Proteomes" id="UP000284120"/>
    </source>
</evidence>
<dbReference type="OrthoDB" id="9794241at2"/>
<gene>
    <name evidence="1" type="ORF">DPV69_16160</name>
</gene>
<keyword evidence="2" id="KW-1185">Reference proteome</keyword>
<dbReference type="RefSeq" id="WP_113648535.1">
    <property type="nucleotide sequence ID" value="NZ_QMHN01000005.1"/>
</dbReference>
<evidence type="ECO:0000313" key="1">
    <source>
        <dbReference type="EMBL" id="RWU05673.1"/>
    </source>
</evidence>
<dbReference type="PANTHER" id="PTHR36452">
    <property type="entry name" value="CHROMOSOME 12, WHOLE GENOME SHOTGUN SEQUENCE"/>
    <property type="match status" value="1"/>
</dbReference>
<dbReference type="PIRSF" id="PIRSF028451">
    <property type="entry name" value="UCP028451"/>
    <property type="match status" value="1"/>
</dbReference>
<reference evidence="1 2" key="1">
    <citation type="submission" date="2018-06" db="EMBL/GenBank/DDBJ databases">
        <title>Pedobacter endophyticus sp. nov., an endophytic bacterium isolated from a leaf of Triticum aestivum.</title>
        <authorList>
            <person name="Zhang L."/>
        </authorList>
    </citation>
    <scope>NUCLEOTIDE SEQUENCE [LARGE SCALE GENOMIC DNA]</scope>
    <source>
        <strain evidence="1 2">CM134L-2</strain>
    </source>
</reference>
<proteinExistence type="predicted"/>
<comment type="caution">
    <text evidence="1">The sequence shown here is derived from an EMBL/GenBank/DDBJ whole genome shotgun (WGS) entry which is preliminary data.</text>
</comment>
<organism evidence="1 2">
    <name type="scientific">Pedobacter chitinilyticus</name>
    <dbReference type="NCBI Taxonomy" id="2233776"/>
    <lineage>
        <taxon>Bacteria</taxon>
        <taxon>Pseudomonadati</taxon>
        <taxon>Bacteroidota</taxon>
        <taxon>Sphingobacteriia</taxon>
        <taxon>Sphingobacteriales</taxon>
        <taxon>Sphingobacteriaceae</taxon>
        <taxon>Pedobacter</taxon>
    </lineage>
</organism>
<dbReference type="Pfam" id="PF09365">
    <property type="entry name" value="DUF2461"/>
    <property type="match status" value="1"/>
</dbReference>
<accession>A0A443YPI4</accession>
<dbReference type="EMBL" id="SAYW01000005">
    <property type="protein sequence ID" value="RWU05673.1"/>
    <property type="molecule type" value="Genomic_DNA"/>
</dbReference>
<dbReference type="AlphaFoldDB" id="A0A443YPI4"/>
<name>A0A443YPI4_9SPHI</name>
<dbReference type="Proteomes" id="UP000284120">
    <property type="component" value="Unassembled WGS sequence"/>
</dbReference>
<dbReference type="PANTHER" id="PTHR36452:SF1">
    <property type="entry name" value="DUF2461 DOMAIN-CONTAINING PROTEIN"/>
    <property type="match status" value="1"/>
</dbReference>
<protein>
    <submittedName>
        <fullName evidence="1">DUF2461 domain-containing protein</fullName>
    </submittedName>
</protein>
<dbReference type="InterPro" id="IPR012808">
    <property type="entry name" value="CHP02453"/>
</dbReference>
<sequence>MKKSTFDFLRELADNNNREWFAKNKHLYEEAKIDLFALITPLIKELSSIDPQFSADTEPKKCLLRIYRDIRFSPNKAPYKKNYGIAFDVKGYGPTTPSYYLHLEPGSCFFGAGFWMPESKVVKSIREEIDYSADEFLEVVNDKEYKALFSLSKEDSLKKAPKGYEVDHPMIDYLKLKSFISIYPLKEEDFYQKDIVEKLIKAFHTIQPFILFLRKAVDQ</sequence>